<dbReference type="Pfam" id="PF06744">
    <property type="entry name" value="IcmF_C"/>
    <property type="match status" value="1"/>
</dbReference>
<dbReference type="RefSeq" id="WP_131863681.1">
    <property type="nucleotide sequence ID" value="NZ_SMCR01000001.1"/>
</dbReference>
<keyword evidence="1" id="KW-0812">Transmembrane</keyword>
<gene>
    <name evidence="5" type="ORF">EDC52_101500</name>
</gene>
<feature type="domain" description="IcmF-related" evidence="3">
    <location>
        <begin position="393"/>
        <end position="708"/>
    </location>
</feature>
<evidence type="ECO:0000259" key="4">
    <source>
        <dbReference type="Pfam" id="PF21070"/>
    </source>
</evidence>
<dbReference type="AlphaFoldDB" id="A0A4R3Z4P3"/>
<dbReference type="EMBL" id="SMCR01000001">
    <property type="protein sequence ID" value="TCW00153.1"/>
    <property type="molecule type" value="Genomic_DNA"/>
</dbReference>
<accession>A0A4R3Z4P3</accession>
<protein>
    <submittedName>
        <fullName evidence="5">Type VI secretion system protein ImpL</fullName>
    </submittedName>
</protein>
<dbReference type="Pfam" id="PF21070">
    <property type="entry name" value="IcmF_helical"/>
    <property type="match status" value="1"/>
</dbReference>
<dbReference type="InterPro" id="IPR009612">
    <property type="entry name" value="IcmF-rel"/>
</dbReference>
<dbReference type="OrthoDB" id="9758229at2"/>
<dbReference type="InterPro" id="IPR053156">
    <property type="entry name" value="T6SS_TssM-like"/>
</dbReference>
<dbReference type="Pfam" id="PF06761">
    <property type="entry name" value="IcmF-related"/>
    <property type="match status" value="1"/>
</dbReference>
<feature type="domain" description="Type VI secretion system component TssM1 helical" evidence="4">
    <location>
        <begin position="855"/>
        <end position="960"/>
    </location>
</feature>
<evidence type="ECO:0000259" key="2">
    <source>
        <dbReference type="Pfam" id="PF06744"/>
    </source>
</evidence>
<organism evidence="5 6">
    <name type="scientific">Biostraticola tofi</name>
    <dbReference type="NCBI Taxonomy" id="466109"/>
    <lineage>
        <taxon>Bacteria</taxon>
        <taxon>Pseudomonadati</taxon>
        <taxon>Pseudomonadota</taxon>
        <taxon>Gammaproteobacteria</taxon>
        <taxon>Enterobacterales</taxon>
        <taxon>Bruguierivoracaceae</taxon>
        <taxon>Biostraticola</taxon>
    </lineage>
</organism>
<dbReference type="PANTHER" id="PTHR36153">
    <property type="entry name" value="INNER MEMBRANE PROTEIN-RELATED"/>
    <property type="match status" value="1"/>
</dbReference>
<sequence>MNKRRLSTWIIILCLLAIGNALIWLKNPFWVLPNETVKMKATLGLVVACLFLIVADGMNTFGLAKLASLDFFRRFGHGGAKPAAVTADNTRCWLSLTEHLRYRYGRRWRSRTRLLLLLGDVATVEQVAPGLTHQQWLESEGTVLLWAGDIFSQGGIDNLSGLRRLRRRPLDAVIWTTGETTTARADAMARRLHIGFRALGWQVPLYLWEVGHSQWNQQDSPSQTVGCLLPVNCTPERVAGALAGLTPGLTRQGMAQVMNNERHDYLLRLAQSWSTGGIDRIRIALAPLIAGPQSVCLAGMMFSLPLAARDGVTPHGWLPDAGWQGIINDAGTLPARRLGVRWHRVAQWGVIGLAVLWGTGSVLSFLNNRSQINENRRLADAAGNRATPLADRLQQQQALQLEIGRLQHNAAASTPWHVRFGLDTTEQQLAALWPRYGRLNQQLMRDAAAGQLQQAIRQLSASTSTDAAAKQHARQLYNHLKAYLMMARAEKVEPAFLAQSLARVWPHREGVPDGVWQATAPALLAFYAGNLPAHADWRIQPDASLINQARSVLLRQSARQDLEIDLYQKLLARVVNSFPEMTLDQLTGATDASLLFTTDSTVPGMFTLEAWQQKIRGTIDEMVNQRGAEADWVLSDNQARQQELTSDDLKARLRERYFSDFASVWLEFLNSIQWQPAGSLSDSIDQLTLMADVRQSPLTALMKSVARQARAGQNDLDISGSVERRTRGLFGGSDINERASTERQPGPLDSTFGPLLALMDPQAGGQGNNALNLQTYLTRMTRIRLKMQQITNAPDPKAMAQALAQTVFQGKTVDLTDTRDYGSLLAASLGQEWSNFGEALFVQPVEQAWHQVLTPTASSLNAQWQHAIVDEWNLAFDGRYPFRQTSSDASLPLLAQYLRSDSGRISRFLSTRLSGVLHKEGNQWVPDAMNTQGMPINPEFIRSINQLSQLADMVFADGDAGMQFELMARPARDVVQTNLMIDGQEIKYFNQMESWQAINWPGNSFKPGVMLTWASTTAGSREYANFQGSWGLIRLLDKAQVTPIDSSRYQLVWRAQDGLPLNYILRTELGKGPLALLELKGFRLPDTIFLE</sequence>
<name>A0A4R3Z4P3_9GAMM</name>
<dbReference type="InterPro" id="IPR010623">
    <property type="entry name" value="IcmF_C"/>
</dbReference>
<keyword evidence="1" id="KW-0472">Membrane</keyword>
<evidence type="ECO:0000313" key="6">
    <source>
        <dbReference type="Proteomes" id="UP000295719"/>
    </source>
</evidence>
<proteinExistence type="predicted"/>
<evidence type="ECO:0000259" key="3">
    <source>
        <dbReference type="Pfam" id="PF06761"/>
    </source>
</evidence>
<dbReference type="Proteomes" id="UP000295719">
    <property type="component" value="Unassembled WGS sequence"/>
</dbReference>
<dbReference type="InterPro" id="IPR048677">
    <property type="entry name" value="TssM1_hel"/>
</dbReference>
<evidence type="ECO:0000313" key="5">
    <source>
        <dbReference type="EMBL" id="TCW00153.1"/>
    </source>
</evidence>
<feature type="transmembrane region" description="Helical" evidence="1">
    <location>
        <begin position="345"/>
        <end position="366"/>
    </location>
</feature>
<comment type="caution">
    <text evidence="5">The sequence shown here is derived from an EMBL/GenBank/DDBJ whole genome shotgun (WGS) entry which is preliminary data.</text>
</comment>
<keyword evidence="1" id="KW-1133">Transmembrane helix</keyword>
<keyword evidence="6" id="KW-1185">Reference proteome</keyword>
<evidence type="ECO:0000256" key="1">
    <source>
        <dbReference type="SAM" id="Phobius"/>
    </source>
</evidence>
<feature type="transmembrane region" description="Helical" evidence="1">
    <location>
        <begin position="45"/>
        <end position="64"/>
    </location>
</feature>
<dbReference type="PANTHER" id="PTHR36153:SF1">
    <property type="entry name" value="TYPE VI SECRETION SYSTEM COMPONENT TSSM1"/>
    <property type="match status" value="1"/>
</dbReference>
<reference evidence="5 6" key="1">
    <citation type="submission" date="2019-03" db="EMBL/GenBank/DDBJ databases">
        <title>Genomic Encyclopedia of Type Strains, Phase IV (KMG-IV): sequencing the most valuable type-strain genomes for metagenomic binning, comparative biology and taxonomic classification.</title>
        <authorList>
            <person name="Goeker M."/>
        </authorList>
    </citation>
    <scope>NUCLEOTIDE SEQUENCE [LARGE SCALE GENOMIC DNA]</scope>
    <source>
        <strain evidence="5 6">DSM 19580</strain>
    </source>
</reference>
<feature type="domain" description="Type VI secretion system IcmF C-terminal" evidence="2">
    <location>
        <begin position="964"/>
        <end position="1068"/>
    </location>
</feature>